<accession>A0AAE5AI27</accession>
<proteinExistence type="predicted"/>
<keyword evidence="1" id="KW-1133">Transmembrane helix</keyword>
<comment type="caution">
    <text evidence="2">The sequence shown here is derived from an EMBL/GenBank/DDBJ whole genome shotgun (WGS) entry which is preliminary data.</text>
</comment>
<dbReference type="PANTHER" id="PTHR33711">
    <property type="entry name" value="DIOXYGENASE, PUTATIVE (AFU_ORTHOLOGUE AFUA_2G02910)-RELATED"/>
    <property type="match status" value="1"/>
</dbReference>
<name>A0AAE5AI27_9RICK</name>
<dbReference type="InterPro" id="IPR015889">
    <property type="entry name" value="Intradiol_dOase_core"/>
</dbReference>
<evidence type="ECO:0000313" key="3">
    <source>
        <dbReference type="Proteomes" id="UP001289135"/>
    </source>
</evidence>
<dbReference type="Proteomes" id="UP001289135">
    <property type="component" value="Unassembled WGS sequence"/>
</dbReference>
<gene>
    <name evidence="2" type="ORF">Lyticum_00706</name>
</gene>
<evidence type="ECO:0000313" key="2">
    <source>
        <dbReference type="EMBL" id="MDZ5761524.1"/>
    </source>
</evidence>
<dbReference type="GO" id="GO:0016702">
    <property type="term" value="F:oxidoreductase activity, acting on single donors with incorporation of molecular oxygen, incorporation of two atoms of oxygen"/>
    <property type="evidence" value="ECO:0007669"/>
    <property type="project" value="InterPro"/>
</dbReference>
<reference evidence="2" key="1">
    <citation type="submission" date="2023-02" db="EMBL/GenBank/DDBJ databases">
        <title>Host association and intracellularity evolved multiple times independently in the Rickettsiales.</title>
        <authorList>
            <person name="Castelli M."/>
            <person name="Nardi T."/>
            <person name="Gammuto L."/>
            <person name="Bellinzona G."/>
            <person name="Sabaneyeva E."/>
            <person name="Potekhin A."/>
            <person name="Serra V."/>
            <person name="Petroni G."/>
            <person name="Sassera D."/>
        </authorList>
    </citation>
    <scope>NUCLEOTIDE SEQUENCE</scope>
    <source>
        <strain evidence="2">USBL-36I1</strain>
    </source>
</reference>
<protein>
    <submittedName>
        <fullName evidence="2">Peptidase/dioxygenase</fullName>
    </submittedName>
</protein>
<sequence>MKNKINNNLINIKSRNYNYYIIYYSIFMLYLFINLMPAKSIAEVTDDVIVDSCFITPEVWSVLAKPPIYKTNNLRQRVGSPFIAKGQKIRIIGRIFTNDCVPLRNALVQIWHPDYNGVIRTTTINTYTNDKFLYDTDKSFSSYREEDIDMRQETGDKNFTGSGSCITNNLGKYEFFTILPGKLTINDTKKINFFIFHLESNISMETQMFFSIDEMKNDKEVNSSIKISKNAEYLIANEITSTFYDEIIFPDERVFIFNITLPILQKYKKY</sequence>
<keyword evidence="1" id="KW-0472">Membrane</keyword>
<dbReference type="SUPFAM" id="SSF49482">
    <property type="entry name" value="Aromatic compound dioxygenase"/>
    <property type="match status" value="1"/>
</dbReference>
<dbReference type="AlphaFoldDB" id="A0AAE5AI27"/>
<organism evidence="2 3">
    <name type="scientific">Lyticum sinuosum</name>
    <dbReference type="NCBI Taxonomy" id="1332059"/>
    <lineage>
        <taxon>Bacteria</taxon>
        <taxon>Pseudomonadati</taxon>
        <taxon>Pseudomonadota</taxon>
        <taxon>Alphaproteobacteria</taxon>
        <taxon>Rickettsiales</taxon>
        <taxon>Lyticum</taxon>
    </lineage>
</organism>
<keyword evidence="1" id="KW-0812">Transmembrane</keyword>
<dbReference type="Gene3D" id="2.60.130.10">
    <property type="entry name" value="Aromatic compound dioxygenase"/>
    <property type="match status" value="1"/>
</dbReference>
<keyword evidence="3" id="KW-1185">Reference proteome</keyword>
<dbReference type="InterPro" id="IPR050770">
    <property type="entry name" value="Intradiol_RC_Dioxygenase"/>
</dbReference>
<feature type="transmembrane region" description="Helical" evidence="1">
    <location>
        <begin position="21"/>
        <end position="38"/>
    </location>
</feature>
<dbReference type="PANTHER" id="PTHR33711:SF10">
    <property type="entry name" value="INTRADIOL RING-CLEAVAGE DIOXYGENASES DOMAIN-CONTAINING PROTEIN"/>
    <property type="match status" value="1"/>
</dbReference>
<dbReference type="GO" id="GO:0005506">
    <property type="term" value="F:iron ion binding"/>
    <property type="evidence" value="ECO:0007669"/>
    <property type="project" value="InterPro"/>
</dbReference>
<evidence type="ECO:0000256" key="1">
    <source>
        <dbReference type="SAM" id="Phobius"/>
    </source>
</evidence>
<dbReference type="EMBL" id="JARGYU010000003">
    <property type="protein sequence ID" value="MDZ5761524.1"/>
    <property type="molecule type" value="Genomic_DNA"/>
</dbReference>